<keyword evidence="1" id="KW-0472">Membrane</keyword>
<protein>
    <submittedName>
        <fullName evidence="2">Uncharacterized protein</fullName>
    </submittedName>
</protein>
<proteinExistence type="predicted"/>
<dbReference type="PANTHER" id="PTHR34291">
    <property type="entry name" value="HYDROXYPROLINE-RICH GLYCOPROTEIN FAMILY PROTEIN"/>
    <property type="match status" value="1"/>
</dbReference>
<evidence type="ECO:0000313" key="3">
    <source>
        <dbReference type="Proteomes" id="UP001318860"/>
    </source>
</evidence>
<dbReference type="InterPro" id="IPR037699">
    <property type="entry name" value="At5g65660-like"/>
</dbReference>
<keyword evidence="1" id="KW-1133">Transmembrane helix</keyword>
<evidence type="ECO:0000313" key="2">
    <source>
        <dbReference type="EMBL" id="KAK6152833.1"/>
    </source>
</evidence>
<organism evidence="2 3">
    <name type="scientific">Rehmannia glutinosa</name>
    <name type="common">Chinese foxglove</name>
    <dbReference type="NCBI Taxonomy" id="99300"/>
    <lineage>
        <taxon>Eukaryota</taxon>
        <taxon>Viridiplantae</taxon>
        <taxon>Streptophyta</taxon>
        <taxon>Embryophyta</taxon>
        <taxon>Tracheophyta</taxon>
        <taxon>Spermatophyta</taxon>
        <taxon>Magnoliopsida</taxon>
        <taxon>eudicotyledons</taxon>
        <taxon>Gunneridae</taxon>
        <taxon>Pentapetalae</taxon>
        <taxon>asterids</taxon>
        <taxon>lamiids</taxon>
        <taxon>Lamiales</taxon>
        <taxon>Orobanchaceae</taxon>
        <taxon>Rehmannieae</taxon>
        <taxon>Rehmannia</taxon>
    </lineage>
</organism>
<dbReference type="PANTHER" id="PTHR34291:SF1">
    <property type="entry name" value="HYDROXYPROLINE-RICH GLYCOPROTEIN FAMILY PROTEIN"/>
    <property type="match status" value="1"/>
</dbReference>
<comment type="caution">
    <text evidence="2">The sequence shown here is derived from an EMBL/GenBank/DDBJ whole genome shotgun (WGS) entry which is preliminary data.</text>
</comment>
<keyword evidence="1" id="KW-0812">Transmembrane</keyword>
<reference evidence="2 3" key="1">
    <citation type="journal article" date="2021" name="Comput. Struct. Biotechnol. J.">
        <title>De novo genome assembly of the potent medicinal plant Rehmannia glutinosa using nanopore technology.</title>
        <authorList>
            <person name="Ma L."/>
            <person name="Dong C."/>
            <person name="Song C."/>
            <person name="Wang X."/>
            <person name="Zheng X."/>
            <person name="Niu Y."/>
            <person name="Chen S."/>
            <person name="Feng W."/>
        </authorList>
    </citation>
    <scope>NUCLEOTIDE SEQUENCE [LARGE SCALE GENOMIC DNA]</scope>
    <source>
        <strain evidence="2">DH-2019</strain>
    </source>
</reference>
<accession>A0ABR0WZG0</accession>
<gene>
    <name evidence="2" type="ORF">DH2020_012472</name>
</gene>
<dbReference type="EMBL" id="JABTTQ020000006">
    <property type="protein sequence ID" value="KAK6152833.1"/>
    <property type="molecule type" value="Genomic_DNA"/>
</dbReference>
<sequence>MQPLYKLGTDTQLVEFWGWEDQAIVKKCYQVMEGSNHGGPPVSHGAAEYARPSLGFPLGTTLLLLVILVIFTLSGVISCCYHWDNLRRSFSLHAANDDGGDLVGPSNPKNSHMGEIIVEVQKPPPKPPRIAVPLY</sequence>
<dbReference type="Proteomes" id="UP001318860">
    <property type="component" value="Unassembled WGS sequence"/>
</dbReference>
<evidence type="ECO:0000256" key="1">
    <source>
        <dbReference type="SAM" id="Phobius"/>
    </source>
</evidence>
<name>A0ABR0WZG0_REHGL</name>
<keyword evidence="3" id="KW-1185">Reference proteome</keyword>
<feature type="transmembrane region" description="Helical" evidence="1">
    <location>
        <begin position="62"/>
        <end position="83"/>
    </location>
</feature>